<feature type="transmembrane region" description="Helical" evidence="2">
    <location>
        <begin position="318"/>
        <end position="339"/>
    </location>
</feature>
<keyword evidence="2" id="KW-1133">Transmembrane helix</keyword>
<dbReference type="AlphaFoldDB" id="A0A3R7MLS8"/>
<evidence type="ECO:0000256" key="1">
    <source>
        <dbReference type="SAM" id="MobiDB-lite"/>
    </source>
</evidence>
<evidence type="ECO:0000256" key="2">
    <source>
        <dbReference type="SAM" id="Phobius"/>
    </source>
</evidence>
<evidence type="ECO:0000313" key="3">
    <source>
        <dbReference type="EMBL" id="ROT80249.1"/>
    </source>
</evidence>
<reference evidence="3 4" key="1">
    <citation type="submission" date="2018-04" db="EMBL/GenBank/DDBJ databases">
        <authorList>
            <person name="Zhang X."/>
            <person name="Yuan J."/>
            <person name="Li F."/>
            <person name="Xiang J."/>
        </authorList>
    </citation>
    <scope>NUCLEOTIDE SEQUENCE [LARGE SCALE GENOMIC DNA]</scope>
    <source>
        <tissue evidence="3">Muscle</tissue>
    </source>
</reference>
<feature type="compositionally biased region" description="Low complexity" evidence="1">
    <location>
        <begin position="169"/>
        <end position="189"/>
    </location>
</feature>
<feature type="compositionally biased region" description="Basic and acidic residues" evidence="1">
    <location>
        <begin position="1"/>
        <end position="11"/>
    </location>
</feature>
<reference evidence="3 4" key="2">
    <citation type="submission" date="2019-01" db="EMBL/GenBank/DDBJ databases">
        <title>The decoding of complex shrimp genome reveals the adaptation for benthos swimmer, frequently molting mechanism and breeding impact on genome.</title>
        <authorList>
            <person name="Sun Y."/>
            <person name="Gao Y."/>
            <person name="Yu Y."/>
        </authorList>
    </citation>
    <scope>NUCLEOTIDE SEQUENCE [LARGE SCALE GENOMIC DNA]</scope>
    <source>
        <tissue evidence="3">Muscle</tissue>
    </source>
</reference>
<evidence type="ECO:0000313" key="4">
    <source>
        <dbReference type="Proteomes" id="UP000283509"/>
    </source>
</evidence>
<keyword evidence="2" id="KW-0812">Transmembrane</keyword>
<proteinExistence type="predicted"/>
<dbReference type="EMBL" id="QCYY01001138">
    <property type="protein sequence ID" value="ROT80249.1"/>
    <property type="molecule type" value="Genomic_DNA"/>
</dbReference>
<keyword evidence="4" id="KW-1185">Reference proteome</keyword>
<name>A0A3R7MLS8_PENVA</name>
<accession>A0A3R7MLS8</accession>
<feature type="region of interest" description="Disordered" evidence="1">
    <location>
        <begin position="169"/>
        <end position="202"/>
    </location>
</feature>
<protein>
    <submittedName>
        <fullName evidence="3">Uncharacterized protein</fullName>
    </submittedName>
</protein>
<keyword evidence="2" id="KW-0472">Membrane</keyword>
<organism evidence="3 4">
    <name type="scientific">Penaeus vannamei</name>
    <name type="common">Whiteleg shrimp</name>
    <name type="synonym">Litopenaeus vannamei</name>
    <dbReference type="NCBI Taxonomy" id="6689"/>
    <lineage>
        <taxon>Eukaryota</taxon>
        <taxon>Metazoa</taxon>
        <taxon>Ecdysozoa</taxon>
        <taxon>Arthropoda</taxon>
        <taxon>Crustacea</taxon>
        <taxon>Multicrustacea</taxon>
        <taxon>Malacostraca</taxon>
        <taxon>Eumalacostraca</taxon>
        <taxon>Eucarida</taxon>
        <taxon>Decapoda</taxon>
        <taxon>Dendrobranchiata</taxon>
        <taxon>Penaeoidea</taxon>
        <taxon>Penaeidae</taxon>
        <taxon>Penaeus</taxon>
    </lineage>
</organism>
<feature type="transmembrane region" description="Helical" evidence="2">
    <location>
        <begin position="70"/>
        <end position="94"/>
    </location>
</feature>
<feature type="transmembrane region" description="Helical" evidence="2">
    <location>
        <begin position="236"/>
        <end position="258"/>
    </location>
</feature>
<feature type="transmembrane region" description="Helical" evidence="2">
    <location>
        <begin position="40"/>
        <end position="58"/>
    </location>
</feature>
<dbReference type="Proteomes" id="UP000283509">
    <property type="component" value="Unassembled WGS sequence"/>
</dbReference>
<gene>
    <name evidence="3" type="ORF">C7M84_001016</name>
</gene>
<comment type="caution">
    <text evidence="3">The sequence shown here is derived from an EMBL/GenBank/DDBJ whole genome shotgun (WGS) entry which is preliminary data.</text>
</comment>
<feature type="compositionally biased region" description="Pro residues" evidence="1">
    <location>
        <begin position="190"/>
        <end position="202"/>
    </location>
</feature>
<feature type="region of interest" description="Disordered" evidence="1">
    <location>
        <begin position="1"/>
        <end position="22"/>
    </location>
</feature>
<sequence length="401" mass="43691">MRTTRDKDPLRPRPPPPQRVHGTTCGDMPRALSFAVCHRCLILLFLLFSLLSCFPFHFPVFRSPNKLFFSYYPFLFFITPPLPLYLHSLLISFAPPSCYISSSFSPTSLTSSSFLSSTPYFPHFSSHLLCFVIIAIVVVASSHLSEPSFSSFPFPRLLLSTSSSYTLSSASSPSSSSRNTFPSPKFSSPHLPPPLPPPPSIPPPLPSPLPAIPPLPSPPVLFLSFSSLTLSSFQTLLSFLYVLLLSLLSFLPLSCSLLPRPPSHSSSFSCSSFPSSPSPTSSSYSLLPLSLSSFSFTSFSPSYPYLYTSLLLPHPPPVFFLLLLSLLPVSHVLLHLFLLSSSHPFPSRPSLPPSTLSGPFPSPFSSYLLSSPPSHMSAVTPRGRVCQGRALPHTILGFALS</sequence>